<accession>A0AAV7NNF2</accession>
<proteinExistence type="predicted"/>
<comment type="caution">
    <text evidence="1">The sequence shown here is derived from an EMBL/GenBank/DDBJ whole genome shotgun (WGS) entry which is preliminary data.</text>
</comment>
<name>A0AAV7NNF2_PLEWA</name>
<reference evidence="1" key="1">
    <citation type="journal article" date="2022" name="bioRxiv">
        <title>Sequencing and chromosome-scale assembly of the giantPleurodeles waltlgenome.</title>
        <authorList>
            <person name="Brown T."/>
            <person name="Elewa A."/>
            <person name="Iarovenko S."/>
            <person name="Subramanian E."/>
            <person name="Araus A.J."/>
            <person name="Petzold A."/>
            <person name="Susuki M."/>
            <person name="Suzuki K.-i.T."/>
            <person name="Hayashi T."/>
            <person name="Toyoda A."/>
            <person name="Oliveira C."/>
            <person name="Osipova E."/>
            <person name="Leigh N.D."/>
            <person name="Simon A."/>
            <person name="Yun M.H."/>
        </authorList>
    </citation>
    <scope>NUCLEOTIDE SEQUENCE</scope>
    <source>
        <strain evidence="1">20211129_DDA</strain>
        <tissue evidence="1">Liver</tissue>
    </source>
</reference>
<evidence type="ECO:0000313" key="2">
    <source>
        <dbReference type="Proteomes" id="UP001066276"/>
    </source>
</evidence>
<keyword evidence="2" id="KW-1185">Reference proteome</keyword>
<gene>
    <name evidence="1" type="ORF">NDU88_004823</name>
</gene>
<protein>
    <submittedName>
        <fullName evidence="1">Uncharacterized protein</fullName>
    </submittedName>
</protein>
<dbReference type="Proteomes" id="UP001066276">
    <property type="component" value="Chromosome 8"/>
</dbReference>
<organism evidence="1 2">
    <name type="scientific">Pleurodeles waltl</name>
    <name type="common">Iberian ribbed newt</name>
    <dbReference type="NCBI Taxonomy" id="8319"/>
    <lineage>
        <taxon>Eukaryota</taxon>
        <taxon>Metazoa</taxon>
        <taxon>Chordata</taxon>
        <taxon>Craniata</taxon>
        <taxon>Vertebrata</taxon>
        <taxon>Euteleostomi</taxon>
        <taxon>Amphibia</taxon>
        <taxon>Batrachia</taxon>
        <taxon>Caudata</taxon>
        <taxon>Salamandroidea</taxon>
        <taxon>Salamandridae</taxon>
        <taxon>Pleurodelinae</taxon>
        <taxon>Pleurodeles</taxon>
    </lineage>
</organism>
<dbReference type="AlphaFoldDB" id="A0AAV7NNF2"/>
<dbReference type="EMBL" id="JANPWB010000012">
    <property type="protein sequence ID" value="KAJ1116617.1"/>
    <property type="molecule type" value="Genomic_DNA"/>
</dbReference>
<evidence type="ECO:0000313" key="1">
    <source>
        <dbReference type="EMBL" id="KAJ1116617.1"/>
    </source>
</evidence>
<sequence>MVCTKQGGPATAKGVVAIEGREPTSPAMDLETYKATILSAIRNMKDVLEHKIKAVVIDMGLLRVDYTEQAERVTDVESTMARLHPSVADHEERLARLQKEWIHGLAIPTWPSGICNIQASTVGQPGAMTSVTPVVLTTYSWPRWEVKDMFSFREDVSGMPKLDVVTEQERGWYREEFGGGDRDIKYEELGGRQTEPWTQTPLCMSSCLEEQEDPVACIAAA</sequence>